<dbReference type="InterPro" id="IPR001073">
    <property type="entry name" value="C1q_dom"/>
</dbReference>
<feature type="domain" description="C1q" evidence="6">
    <location>
        <begin position="106"/>
        <end position="239"/>
    </location>
</feature>
<evidence type="ECO:0000313" key="7">
    <source>
        <dbReference type="EMBL" id="OWF52834.1"/>
    </source>
</evidence>
<feature type="region of interest" description="Disordered" evidence="4">
    <location>
        <begin position="72"/>
        <end position="91"/>
    </location>
</feature>
<dbReference type="SUPFAM" id="SSF49842">
    <property type="entry name" value="TNF-like"/>
    <property type="match status" value="1"/>
</dbReference>
<feature type="chain" id="PRO_5012555490" evidence="5">
    <location>
        <begin position="21"/>
        <end position="239"/>
    </location>
</feature>
<proteinExistence type="predicted"/>
<dbReference type="STRING" id="6573.A0A210QVT3"/>
<feature type="signal peptide" evidence="5">
    <location>
        <begin position="1"/>
        <end position="20"/>
    </location>
</feature>
<reference evidence="7 8" key="1">
    <citation type="journal article" date="2017" name="Nat. Ecol. Evol.">
        <title>Scallop genome provides insights into evolution of bilaterian karyotype and development.</title>
        <authorList>
            <person name="Wang S."/>
            <person name="Zhang J."/>
            <person name="Jiao W."/>
            <person name="Li J."/>
            <person name="Xun X."/>
            <person name="Sun Y."/>
            <person name="Guo X."/>
            <person name="Huan P."/>
            <person name="Dong B."/>
            <person name="Zhang L."/>
            <person name="Hu X."/>
            <person name="Sun X."/>
            <person name="Wang J."/>
            <person name="Zhao C."/>
            <person name="Wang Y."/>
            <person name="Wang D."/>
            <person name="Huang X."/>
            <person name="Wang R."/>
            <person name="Lv J."/>
            <person name="Li Y."/>
            <person name="Zhang Z."/>
            <person name="Liu B."/>
            <person name="Lu W."/>
            <person name="Hui Y."/>
            <person name="Liang J."/>
            <person name="Zhou Z."/>
            <person name="Hou R."/>
            <person name="Li X."/>
            <person name="Liu Y."/>
            <person name="Li H."/>
            <person name="Ning X."/>
            <person name="Lin Y."/>
            <person name="Zhao L."/>
            <person name="Xing Q."/>
            <person name="Dou J."/>
            <person name="Li Y."/>
            <person name="Mao J."/>
            <person name="Guo H."/>
            <person name="Dou H."/>
            <person name="Li T."/>
            <person name="Mu C."/>
            <person name="Jiang W."/>
            <person name="Fu Q."/>
            <person name="Fu X."/>
            <person name="Miao Y."/>
            <person name="Liu J."/>
            <person name="Yu Q."/>
            <person name="Li R."/>
            <person name="Liao H."/>
            <person name="Li X."/>
            <person name="Kong Y."/>
            <person name="Jiang Z."/>
            <person name="Chourrout D."/>
            <person name="Li R."/>
            <person name="Bao Z."/>
        </authorList>
    </citation>
    <scope>NUCLEOTIDE SEQUENCE [LARGE SCALE GENOMIC DNA]</scope>
    <source>
        <strain evidence="7 8">PY_sf001</strain>
    </source>
</reference>
<name>A0A210QVT3_MIZYE</name>
<evidence type="ECO:0000256" key="2">
    <source>
        <dbReference type="ARBA" id="ARBA00022525"/>
    </source>
</evidence>
<dbReference type="PANTHER" id="PTHR22923">
    <property type="entry name" value="CEREBELLIN-RELATED"/>
    <property type="match status" value="1"/>
</dbReference>
<dbReference type="Gene3D" id="2.60.120.40">
    <property type="match status" value="1"/>
</dbReference>
<evidence type="ECO:0000256" key="3">
    <source>
        <dbReference type="ARBA" id="ARBA00022729"/>
    </source>
</evidence>
<dbReference type="OrthoDB" id="6077686at2759"/>
<dbReference type="GO" id="GO:0005576">
    <property type="term" value="C:extracellular region"/>
    <property type="evidence" value="ECO:0007669"/>
    <property type="project" value="UniProtKB-SubCell"/>
</dbReference>
<gene>
    <name evidence="7" type="ORF">KP79_PYT15051</name>
</gene>
<comment type="caution">
    <text evidence="7">The sequence shown here is derived from an EMBL/GenBank/DDBJ whole genome shotgun (WGS) entry which is preliminary data.</text>
</comment>
<dbReference type="SMART" id="SM00110">
    <property type="entry name" value="C1Q"/>
    <property type="match status" value="1"/>
</dbReference>
<evidence type="ECO:0000313" key="8">
    <source>
        <dbReference type="Proteomes" id="UP000242188"/>
    </source>
</evidence>
<organism evidence="7 8">
    <name type="scientific">Mizuhopecten yessoensis</name>
    <name type="common">Japanese scallop</name>
    <name type="synonym">Patinopecten yessoensis</name>
    <dbReference type="NCBI Taxonomy" id="6573"/>
    <lineage>
        <taxon>Eukaryota</taxon>
        <taxon>Metazoa</taxon>
        <taxon>Spiralia</taxon>
        <taxon>Lophotrochozoa</taxon>
        <taxon>Mollusca</taxon>
        <taxon>Bivalvia</taxon>
        <taxon>Autobranchia</taxon>
        <taxon>Pteriomorphia</taxon>
        <taxon>Pectinida</taxon>
        <taxon>Pectinoidea</taxon>
        <taxon>Pectinidae</taxon>
        <taxon>Mizuhopecten</taxon>
    </lineage>
</organism>
<evidence type="ECO:0000256" key="5">
    <source>
        <dbReference type="SAM" id="SignalP"/>
    </source>
</evidence>
<sequence length="239" mass="26298">MVAVTVLLGIFLCVLGTCKGSVSNSELSDRLDRLEALYENFESLINENGVELQQLLDKARAKAQLVKAIDEDQAEPEVDTEKQPEDEVNKRQILTTFAPSSTTSSRASNPLVFHATLSTSYSIMSPKQTIVYNTVITNVGNAYDSNFGVFKATAPGLYEFIATVSAYTGYYVDVEMVLNNRMLCRAHAGAPDMEIGMCVSMVHLNTGDDVFVRHYSGRGTYIYGGYNYPSFSGHLIARD</sequence>
<comment type="subcellular location">
    <subcellularLocation>
        <location evidence="1">Secreted</location>
    </subcellularLocation>
</comment>
<keyword evidence="3 5" id="KW-0732">Signal</keyword>
<dbReference type="InterPro" id="IPR050822">
    <property type="entry name" value="Cerebellin_Synaptic_Org"/>
</dbReference>
<accession>A0A210QVT3</accession>
<dbReference type="InterPro" id="IPR008983">
    <property type="entry name" value="Tumour_necrosis_fac-like_dom"/>
</dbReference>
<dbReference type="EMBL" id="NEDP02001616">
    <property type="protein sequence ID" value="OWF52834.1"/>
    <property type="molecule type" value="Genomic_DNA"/>
</dbReference>
<evidence type="ECO:0000256" key="1">
    <source>
        <dbReference type="ARBA" id="ARBA00004613"/>
    </source>
</evidence>
<keyword evidence="8" id="KW-1185">Reference proteome</keyword>
<evidence type="ECO:0000259" key="6">
    <source>
        <dbReference type="PROSITE" id="PS50871"/>
    </source>
</evidence>
<keyword evidence="2" id="KW-0964">Secreted</keyword>
<protein>
    <submittedName>
        <fullName evidence="7">Cerebellin-1</fullName>
    </submittedName>
</protein>
<dbReference type="AlphaFoldDB" id="A0A210QVT3"/>
<feature type="compositionally biased region" description="Basic and acidic residues" evidence="4">
    <location>
        <begin position="79"/>
        <end position="90"/>
    </location>
</feature>
<evidence type="ECO:0000256" key="4">
    <source>
        <dbReference type="SAM" id="MobiDB-lite"/>
    </source>
</evidence>
<dbReference type="Pfam" id="PF00386">
    <property type="entry name" value="C1q"/>
    <property type="match status" value="1"/>
</dbReference>
<dbReference type="PROSITE" id="PS50871">
    <property type="entry name" value="C1Q"/>
    <property type="match status" value="1"/>
</dbReference>
<dbReference type="PANTHER" id="PTHR22923:SF116">
    <property type="entry name" value="C1Q DOMAIN-CONTAINING PROTEIN"/>
    <property type="match status" value="1"/>
</dbReference>
<dbReference type="PRINTS" id="PR00007">
    <property type="entry name" value="COMPLEMNTC1Q"/>
</dbReference>
<dbReference type="Proteomes" id="UP000242188">
    <property type="component" value="Unassembled WGS sequence"/>
</dbReference>